<accession>A0A3S0VSM6</accession>
<protein>
    <submittedName>
        <fullName evidence="2">Uncharacterized protein</fullName>
    </submittedName>
</protein>
<evidence type="ECO:0000313" key="2">
    <source>
        <dbReference type="EMBL" id="RUA22316.1"/>
    </source>
</evidence>
<dbReference type="PROSITE" id="PS51257">
    <property type="entry name" value="PROKAR_LIPOPROTEIN"/>
    <property type="match status" value="1"/>
</dbReference>
<organism evidence="2">
    <name type="scientific">Billgrantia gudaonensis</name>
    <dbReference type="NCBI Taxonomy" id="376427"/>
    <lineage>
        <taxon>Bacteria</taxon>
        <taxon>Pseudomonadati</taxon>
        <taxon>Pseudomonadota</taxon>
        <taxon>Gammaproteobacteria</taxon>
        <taxon>Oceanospirillales</taxon>
        <taxon>Halomonadaceae</taxon>
        <taxon>Billgrantia</taxon>
    </lineage>
</organism>
<comment type="caution">
    <text evidence="2">The sequence shown here is derived from an EMBL/GenBank/DDBJ whole genome shotgun (WGS) entry which is preliminary data.</text>
</comment>
<dbReference type="EMBL" id="RXHI01000019">
    <property type="protein sequence ID" value="RUA22316.1"/>
    <property type="molecule type" value="Genomic_DNA"/>
</dbReference>
<evidence type="ECO:0000256" key="1">
    <source>
        <dbReference type="SAM" id="MobiDB-lite"/>
    </source>
</evidence>
<gene>
    <name evidence="2" type="ORF">DSL92_06540</name>
</gene>
<feature type="region of interest" description="Disordered" evidence="1">
    <location>
        <begin position="33"/>
        <end position="102"/>
    </location>
</feature>
<reference evidence="2" key="1">
    <citation type="submission" date="2018-12" db="EMBL/GenBank/DDBJ databases">
        <authorList>
            <person name="Jadhav K."/>
            <person name="Kushwaha B."/>
            <person name="Jadhav I."/>
        </authorList>
    </citation>
    <scope>NUCLEOTIDE SEQUENCE [LARGE SCALE GENOMIC DNA]</scope>
    <source>
        <strain evidence="2">SBS 10</strain>
    </source>
</reference>
<name>A0A3S0VSM6_9GAMM</name>
<feature type="compositionally biased region" description="Polar residues" evidence="1">
    <location>
        <begin position="84"/>
        <end position="96"/>
    </location>
</feature>
<proteinExistence type="predicted"/>
<dbReference type="AlphaFoldDB" id="A0A3S0VSM6"/>
<feature type="compositionally biased region" description="Polar residues" evidence="1">
    <location>
        <begin position="58"/>
        <end position="69"/>
    </location>
</feature>
<sequence>MTIRNLLIALLTLCGCWILVGSLEVREIRAKRDAAQSGYNQPSHSRLVPARQRHHTWSAASPPQSSNRRANPRHALRNGPANGATATNPWALSSCSPACPYR</sequence>